<protein>
    <submittedName>
        <fullName evidence="2">Uncharacterized protein</fullName>
    </submittedName>
</protein>
<keyword evidence="3" id="KW-1185">Reference proteome</keyword>
<dbReference type="GeneID" id="27330406"/>
<evidence type="ECO:0000313" key="3">
    <source>
        <dbReference type="Proteomes" id="UP000053328"/>
    </source>
</evidence>
<dbReference type="VEuPathDB" id="FungiDB:PV08_03323"/>
<proteinExistence type="predicted"/>
<dbReference type="EMBL" id="KN847493">
    <property type="protein sequence ID" value="KIW19033.1"/>
    <property type="molecule type" value="Genomic_DNA"/>
</dbReference>
<evidence type="ECO:0000313" key="2">
    <source>
        <dbReference type="EMBL" id="KIW19033.1"/>
    </source>
</evidence>
<feature type="region of interest" description="Disordered" evidence="1">
    <location>
        <begin position="268"/>
        <end position="327"/>
    </location>
</feature>
<reference evidence="2 3" key="1">
    <citation type="submission" date="2015-01" db="EMBL/GenBank/DDBJ databases">
        <title>The Genome Sequence of Exophiala spinifera CBS89968.</title>
        <authorList>
            <consortium name="The Broad Institute Genomics Platform"/>
            <person name="Cuomo C."/>
            <person name="de Hoog S."/>
            <person name="Gorbushina A."/>
            <person name="Stielow B."/>
            <person name="Teixiera M."/>
            <person name="Abouelleil A."/>
            <person name="Chapman S.B."/>
            <person name="Priest M."/>
            <person name="Young S.K."/>
            <person name="Wortman J."/>
            <person name="Nusbaum C."/>
            <person name="Birren B."/>
        </authorList>
    </citation>
    <scope>NUCLEOTIDE SEQUENCE [LARGE SCALE GENOMIC DNA]</scope>
    <source>
        <strain evidence="2 3">CBS 89968</strain>
    </source>
</reference>
<dbReference type="OrthoDB" id="10421031at2759"/>
<feature type="compositionally biased region" description="Acidic residues" evidence="1">
    <location>
        <begin position="274"/>
        <end position="306"/>
    </location>
</feature>
<dbReference type="AlphaFoldDB" id="A0A0D2BJG6"/>
<name>A0A0D2BJG6_9EURO</name>
<sequence length="327" mass="36549">MAATMTEEVTKKLEVRLLFNDTVTTESFLIPASEAPTLNDLYAAIHKRVDVGVHGLFNFFELDRPGLYVGSLYPALFLVQENSTNKHAVKHWRWTTLTWGHWMEYRRWYERNVQGSNPGDNLKVEMKLNMTRDKAFTREQEDAYVALTQKITDAGMGEDDLEWQAPPSMLKLDDVNNRKVWEWHPAHAQEGTINYVSIDAVPATDDWFPMRDPVSPLVTNGTCKACLKVAKELEIPKMGKKAIKKAKAKAKRDAAEAAAAAAAAAAEEAGVAGEGEEIDEDAMMDIVEEMEGEDGAEDEEEEEEAGGPDFSQPLALRPKDDDSMEID</sequence>
<dbReference type="Proteomes" id="UP000053328">
    <property type="component" value="Unassembled WGS sequence"/>
</dbReference>
<gene>
    <name evidence="2" type="ORF">PV08_03323</name>
</gene>
<organism evidence="2 3">
    <name type="scientific">Exophiala spinifera</name>
    <dbReference type="NCBI Taxonomy" id="91928"/>
    <lineage>
        <taxon>Eukaryota</taxon>
        <taxon>Fungi</taxon>
        <taxon>Dikarya</taxon>
        <taxon>Ascomycota</taxon>
        <taxon>Pezizomycotina</taxon>
        <taxon>Eurotiomycetes</taxon>
        <taxon>Chaetothyriomycetidae</taxon>
        <taxon>Chaetothyriales</taxon>
        <taxon>Herpotrichiellaceae</taxon>
        <taxon>Exophiala</taxon>
    </lineage>
</organism>
<dbReference type="RefSeq" id="XP_016239249.1">
    <property type="nucleotide sequence ID" value="XM_016377679.1"/>
</dbReference>
<dbReference type="HOGENOM" id="CLU_850023_0_0_1"/>
<accession>A0A0D2BJG6</accession>
<evidence type="ECO:0000256" key="1">
    <source>
        <dbReference type="SAM" id="MobiDB-lite"/>
    </source>
</evidence>